<evidence type="ECO:0000259" key="8">
    <source>
        <dbReference type="Pfam" id="PF08543"/>
    </source>
</evidence>
<keyword evidence="10" id="KW-1185">Reference proteome</keyword>
<evidence type="ECO:0000256" key="3">
    <source>
        <dbReference type="ARBA" id="ARBA00022679"/>
    </source>
</evidence>
<reference evidence="9" key="1">
    <citation type="journal article" date="2020" name="Stud. Mycol.">
        <title>101 Dothideomycetes genomes: a test case for predicting lifestyles and emergence of pathogens.</title>
        <authorList>
            <person name="Haridas S."/>
            <person name="Albert R."/>
            <person name="Binder M."/>
            <person name="Bloem J."/>
            <person name="Labutti K."/>
            <person name="Salamov A."/>
            <person name="Andreopoulos B."/>
            <person name="Baker S."/>
            <person name="Barry K."/>
            <person name="Bills G."/>
            <person name="Bluhm B."/>
            <person name="Cannon C."/>
            <person name="Castanera R."/>
            <person name="Culley D."/>
            <person name="Daum C."/>
            <person name="Ezra D."/>
            <person name="Gonzalez J."/>
            <person name="Henrissat B."/>
            <person name="Kuo A."/>
            <person name="Liang C."/>
            <person name="Lipzen A."/>
            <person name="Lutzoni F."/>
            <person name="Magnuson J."/>
            <person name="Mondo S."/>
            <person name="Nolan M."/>
            <person name="Ohm R."/>
            <person name="Pangilinan J."/>
            <person name="Park H.-J."/>
            <person name="Ramirez L."/>
            <person name="Alfaro M."/>
            <person name="Sun H."/>
            <person name="Tritt A."/>
            <person name="Yoshinaga Y."/>
            <person name="Zwiers L.-H."/>
            <person name="Turgeon B."/>
            <person name="Goodwin S."/>
            <person name="Spatafora J."/>
            <person name="Crous P."/>
            <person name="Grigoriev I."/>
        </authorList>
    </citation>
    <scope>NUCLEOTIDE SEQUENCE</scope>
    <source>
        <strain evidence="9">CBS 262.69</strain>
    </source>
</reference>
<feature type="region of interest" description="Disordered" evidence="7">
    <location>
        <begin position="354"/>
        <end position="428"/>
    </location>
</feature>
<feature type="domain" description="Pyridoxamine kinase/Phosphomethylpyrimidine kinase" evidence="8">
    <location>
        <begin position="119"/>
        <end position="254"/>
    </location>
</feature>
<accession>A0A6G1I6H1</accession>
<name>A0A6G1I6H1_9PEZI</name>
<evidence type="ECO:0000256" key="4">
    <source>
        <dbReference type="ARBA" id="ARBA00022741"/>
    </source>
</evidence>
<dbReference type="InterPro" id="IPR004625">
    <property type="entry name" value="PyrdxlKinase"/>
</dbReference>
<evidence type="ECO:0000256" key="7">
    <source>
        <dbReference type="SAM" id="MobiDB-lite"/>
    </source>
</evidence>
<proteinExistence type="inferred from homology"/>
<dbReference type="GO" id="GO:0009443">
    <property type="term" value="P:pyridoxal 5'-phosphate salvage"/>
    <property type="evidence" value="ECO:0007669"/>
    <property type="project" value="InterPro"/>
</dbReference>
<dbReference type="SUPFAM" id="SSF53613">
    <property type="entry name" value="Ribokinase-like"/>
    <property type="match status" value="1"/>
</dbReference>
<dbReference type="InterPro" id="IPR013749">
    <property type="entry name" value="PM/HMP-P_kinase-1"/>
</dbReference>
<evidence type="ECO:0000256" key="1">
    <source>
        <dbReference type="ARBA" id="ARBA00008805"/>
    </source>
</evidence>
<organism evidence="9 10">
    <name type="scientific">Trichodelitschia bisporula</name>
    <dbReference type="NCBI Taxonomy" id="703511"/>
    <lineage>
        <taxon>Eukaryota</taxon>
        <taxon>Fungi</taxon>
        <taxon>Dikarya</taxon>
        <taxon>Ascomycota</taxon>
        <taxon>Pezizomycotina</taxon>
        <taxon>Dothideomycetes</taxon>
        <taxon>Dothideomycetes incertae sedis</taxon>
        <taxon>Phaeotrichales</taxon>
        <taxon>Phaeotrichaceae</taxon>
        <taxon>Trichodelitschia</taxon>
    </lineage>
</organism>
<feature type="compositionally biased region" description="Basic and acidic residues" evidence="7">
    <location>
        <begin position="410"/>
        <end position="428"/>
    </location>
</feature>
<dbReference type="NCBIfam" id="TIGR00687">
    <property type="entry name" value="pyridox_kin"/>
    <property type="match status" value="1"/>
</dbReference>
<dbReference type="PANTHER" id="PTHR10534:SF2">
    <property type="entry name" value="PYRIDOXAL KINASE"/>
    <property type="match status" value="1"/>
</dbReference>
<dbReference type="EMBL" id="ML996689">
    <property type="protein sequence ID" value="KAF2403898.1"/>
    <property type="molecule type" value="Genomic_DNA"/>
</dbReference>
<evidence type="ECO:0000313" key="10">
    <source>
        <dbReference type="Proteomes" id="UP000799640"/>
    </source>
</evidence>
<dbReference type="EC" id="2.7.1.35" evidence="2"/>
<dbReference type="GO" id="GO:0005524">
    <property type="term" value="F:ATP binding"/>
    <property type="evidence" value="ECO:0007669"/>
    <property type="project" value="UniProtKB-KW"/>
</dbReference>
<dbReference type="PANTHER" id="PTHR10534">
    <property type="entry name" value="PYRIDOXAL KINASE"/>
    <property type="match status" value="1"/>
</dbReference>
<keyword evidence="6" id="KW-0067">ATP-binding</keyword>
<evidence type="ECO:0000256" key="2">
    <source>
        <dbReference type="ARBA" id="ARBA00012104"/>
    </source>
</evidence>
<keyword evidence="5 9" id="KW-0418">Kinase</keyword>
<sequence>MSRDPTVPETRVLAIASHVVFGYVGNKMASFVLQSLGCEVSAINTVNYSNHTAYRQFRGTQVPASEILDLYEGLRQSFLNDFDVLLSGYIPSKEAVDAVGKIGRDLKFASTTKPGAFFWALDPVMGDEGRLYISPDVVPAYKSLLPHADLALPNQFEAELLSDVKITDRASLLKALQALHKTYNLPHVIITSLRFPSGSDLGCKDGVEDMITVVGSTATAGHEPRAFRVDTHAFPAFFSGTGDMFAALTVARLREAVRDAGLASTLSWRSADDVKATDLPLARAVEKVVASMQAVLGKTWKAREEVRVEVEGQMDRAGLVRGSEGREEEEKIRHLRLTRAAEVRLVRNVGDLVSPPEGERFRARAVEGDETEAEQGKGEEGETEEKPAGEKTVEGEGIETEAVVVVEPEEVSHTTSKDTTEAERKPAP</sequence>
<evidence type="ECO:0000256" key="6">
    <source>
        <dbReference type="ARBA" id="ARBA00022840"/>
    </source>
</evidence>
<keyword evidence="4" id="KW-0547">Nucleotide-binding</keyword>
<dbReference type="CDD" id="cd01173">
    <property type="entry name" value="pyridoxal_pyridoxamine_kinase"/>
    <property type="match status" value="1"/>
</dbReference>
<protein>
    <recommendedName>
        <fullName evidence="2">pyridoxal kinase</fullName>
        <ecNumber evidence="2">2.7.1.35</ecNumber>
    </recommendedName>
</protein>
<dbReference type="GO" id="GO:0008478">
    <property type="term" value="F:pyridoxal kinase activity"/>
    <property type="evidence" value="ECO:0007669"/>
    <property type="project" value="UniProtKB-EC"/>
</dbReference>
<dbReference type="Proteomes" id="UP000799640">
    <property type="component" value="Unassembled WGS sequence"/>
</dbReference>
<dbReference type="AlphaFoldDB" id="A0A6G1I6H1"/>
<keyword evidence="3" id="KW-0808">Transferase</keyword>
<evidence type="ECO:0000313" key="9">
    <source>
        <dbReference type="EMBL" id="KAF2403898.1"/>
    </source>
</evidence>
<feature type="compositionally biased region" description="Basic and acidic residues" evidence="7">
    <location>
        <begin position="357"/>
        <end position="367"/>
    </location>
</feature>
<gene>
    <name evidence="9" type="ORF">EJ06DRAFT_470894</name>
</gene>
<dbReference type="Pfam" id="PF08543">
    <property type="entry name" value="Phos_pyr_kin"/>
    <property type="match status" value="1"/>
</dbReference>
<dbReference type="OrthoDB" id="2104723at2759"/>
<dbReference type="GO" id="GO:0005829">
    <property type="term" value="C:cytosol"/>
    <property type="evidence" value="ECO:0007669"/>
    <property type="project" value="TreeGrafter"/>
</dbReference>
<evidence type="ECO:0000256" key="5">
    <source>
        <dbReference type="ARBA" id="ARBA00022777"/>
    </source>
</evidence>
<feature type="compositionally biased region" description="Basic and acidic residues" evidence="7">
    <location>
        <begin position="374"/>
        <end position="394"/>
    </location>
</feature>
<dbReference type="InterPro" id="IPR029056">
    <property type="entry name" value="Ribokinase-like"/>
</dbReference>
<dbReference type="Gene3D" id="3.40.1190.20">
    <property type="match status" value="1"/>
</dbReference>
<comment type="similarity">
    <text evidence="1">Belongs to the pyridoxine kinase family.</text>
</comment>